<evidence type="ECO:0000256" key="1">
    <source>
        <dbReference type="SAM" id="MobiDB-lite"/>
    </source>
</evidence>
<dbReference type="SMART" id="SM00347">
    <property type="entry name" value="HTH_MARR"/>
    <property type="match status" value="1"/>
</dbReference>
<dbReference type="InterPro" id="IPR000835">
    <property type="entry name" value="HTH_MarR-typ"/>
</dbReference>
<feature type="domain" description="HTH marR-type" evidence="2">
    <location>
        <begin position="26"/>
        <end position="156"/>
    </location>
</feature>
<dbReference type="Gene3D" id="1.10.287.100">
    <property type="match status" value="1"/>
</dbReference>
<dbReference type="Pfam" id="PF12802">
    <property type="entry name" value="MarR_2"/>
    <property type="match status" value="1"/>
</dbReference>
<protein>
    <submittedName>
        <fullName evidence="3">MarR family winged helix-turn-helix transcriptional regulator</fullName>
    </submittedName>
</protein>
<dbReference type="RefSeq" id="WP_345705527.1">
    <property type="nucleotide sequence ID" value="NZ_BAABKV010000001.1"/>
</dbReference>
<dbReference type="InterPro" id="IPR036388">
    <property type="entry name" value="WH-like_DNA-bd_sf"/>
</dbReference>
<dbReference type="InterPro" id="IPR052526">
    <property type="entry name" value="HTH-type_Bedaq_tolerance"/>
</dbReference>
<reference evidence="4" key="1">
    <citation type="journal article" date="2019" name="Int. J. Syst. Evol. Microbiol.">
        <title>The Global Catalogue of Microorganisms (GCM) 10K type strain sequencing project: providing services to taxonomists for standard genome sequencing and annotation.</title>
        <authorList>
            <consortium name="The Broad Institute Genomics Platform"/>
            <consortium name="The Broad Institute Genome Sequencing Center for Infectious Disease"/>
            <person name="Wu L."/>
            <person name="Ma J."/>
        </authorList>
    </citation>
    <scope>NUCLEOTIDE SEQUENCE [LARGE SCALE GENOMIC DNA]</scope>
    <source>
        <strain evidence="4">CGMCC 1.12859</strain>
    </source>
</reference>
<dbReference type="InterPro" id="IPR036390">
    <property type="entry name" value="WH_DNA-bd_sf"/>
</dbReference>
<sequence length="158" mass="17031">MDDADLQRAEHTAHGAPDAEGPDAATLELAAELRNAVGELVRALRPGDELPQNQAAVLGRLVREGPHTTSELAALQRVRHQSMARTVALLTEAGLVAQHPHPTDGRKLVLTATPDGTAALHAQRARREGEIAAAITRRLTPDEQRLLREAVPLLRRLS</sequence>
<accession>A0ABW2G2R9</accession>
<dbReference type="Gene3D" id="1.10.10.10">
    <property type="entry name" value="Winged helix-like DNA-binding domain superfamily/Winged helix DNA-binding domain"/>
    <property type="match status" value="1"/>
</dbReference>
<comment type="caution">
    <text evidence="3">The sequence shown here is derived from an EMBL/GenBank/DDBJ whole genome shotgun (WGS) entry which is preliminary data.</text>
</comment>
<feature type="region of interest" description="Disordered" evidence="1">
    <location>
        <begin position="1"/>
        <end position="23"/>
    </location>
</feature>
<evidence type="ECO:0000259" key="2">
    <source>
        <dbReference type="PROSITE" id="PS50995"/>
    </source>
</evidence>
<dbReference type="PANTHER" id="PTHR39515:SF2">
    <property type="entry name" value="HTH-TYPE TRANSCRIPTIONAL REGULATOR RV0880"/>
    <property type="match status" value="1"/>
</dbReference>
<dbReference type="EMBL" id="JBHTAJ010000058">
    <property type="protein sequence ID" value="MFC7183045.1"/>
    <property type="molecule type" value="Genomic_DNA"/>
</dbReference>
<evidence type="ECO:0000313" key="3">
    <source>
        <dbReference type="EMBL" id="MFC7183045.1"/>
    </source>
</evidence>
<dbReference type="PROSITE" id="PS50995">
    <property type="entry name" value="HTH_MARR_2"/>
    <property type="match status" value="1"/>
</dbReference>
<dbReference type="Proteomes" id="UP001596435">
    <property type="component" value="Unassembled WGS sequence"/>
</dbReference>
<proteinExistence type="predicted"/>
<keyword evidence="4" id="KW-1185">Reference proteome</keyword>
<organism evidence="3 4">
    <name type="scientific">Kitasatospora paranensis</name>
    <dbReference type="NCBI Taxonomy" id="258053"/>
    <lineage>
        <taxon>Bacteria</taxon>
        <taxon>Bacillati</taxon>
        <taxon>Actinomycetota</taxon>
        <taxon>Actinomycetes</taxon>
        <taxon>Kitasatosporales</taxon>
        <taxon>Streptomycetaceae</taxon>
        <taxon>Kitasatospora</taxon>
    </lineage>
</organism>
<dbReference type="SUPFAM" id="SSF46785">
    <property type="entry name" value="Winged helix' DNA-binding domain"/>
    <property type="match status" value="1"/>
</dbReference>
<gene>
    <name evidence="3" type="ORF">ACFQMG_26180</name>
</gene>
<dbReference type="PANTHER" id="PTHR39515">
    <property type="entry name" value="CONSERVED PROTEIN"/>
    <property type="match status" value="1"/>
</dbReference>
<feature type="compositionally biased region" description="Basic and acidic residues" evidence="1">
    <location>
        <begin position="1"/>
        <end position="13"/>
    </location>
</feature>
<evidence type="ECO:0000313" key="4">
    <source>
        <dbReference type="Proteomes" id="UP001596435"/>
    </source>
</evidence>
<name>A0ABW2G2R9_9ACTN</name>